<keyword evidence="5 14" id="KW-0812">Transmembrane</keyword>
<comment type="subcellular location">
    <subcellularLocation>
        <location evidence="14">Cell membrane</location>
        <topology evidence="14">Multi-pass membrane protein</topology>
    </subcellularLocation>
    <subcellularLocation>
        <location evidence="1">Membrane</location>
        <topology evidence="1">Multi-pass membrane protein</topology>
    </subcellularLocation>
</comment>
<dbReference type="InterPro" id="IPR008972">
    <property type="entry name" value="Cupredoxin"/>
</dbReference>
<evidence type="ECO:0000256" key="11">
    <source>
        <dbReference type="ARBA" id="ARBA00023136"/>
    </source>
</evidence>
<keyword evidence="10 15" id="KW-0186">Copper</keyword>
<dbReference type="Pfam" id="PF00116">
    <property type="entry name" value="COX2"/>
    <property type="match status" value="1"/>
</dbReference>
<evidence type="ECO:0000256" key="3">
    <source>
        <dbReference type="ARBA" id="ARBA00022448"/>
    </source>
</evidence>
<evidence type="ECO:0000313" key="19">
    <source>
        <dbReference type="EMBL" id="ACT58717.1"/>
    </source>
</evidence>
<dbReference type="STRING" id="582402.Hbal_1023"/>
<dbReference type="GO" id="GO:0016491">
    <property type="term" value="F:oxidoreductase activity"/>
    <property type="evidence" value="ECO:0007669"/>
    <property type="project" value="InterPro"/>
</dbReference>
<comment type="cofactor">
    <cofactor evidence="15">
        <name>Cu cation</name>
        <dbReference type="ChEBI" id="CHEBI:23378"/>
    </cofactor>
    <text evidence="15">Binds a copper A center.</text>
</comment>
<keyword evidence="11 16" id="KW-0472">Membrane</keyword>
<dbReference type="KEGG" id="hba:Hbal_1023"/>
<dbReference type="SUPFAM" id="SSF81464">
    <property type="entry name" value="Cytochrome c oxidase subunit II-like, transmembrane region"/>
    <property type="match status" value="1"/>
</dbReference>
<dbReference type="eggNOG" id="COG1622">
    <property type="taxonomic scope" value="Bacteria"/>
</dbReference>
<dbReference type="PROSITE" id="PS50999">
    <property type="entry name" value="COX2_TM"/>
    <property type="match status" value="1"/>
</dbReference>
<evidence type="ECO:0000259" key="18">
    <source>
        <dbReference type="PROSITE" id="PS50999"/>
    </source>
</evidence>
<evidence type="ECO:0000256" key="4">
    <source>
        <dbReference type="ARBA" id="ARBA00022660"/>
    </source>
</evidence>
<dbReference type="Pfam" id="PF02790">
    <property type="entry name" value="COX2_TM"/>
    <property type="match status" value="1"/>
</dbReference>
<dbReference type="InterPro" id="IPR011759">
    <property type="entry name" value="Cyt_c_oxidase_su2_TM_dom"/>
</dbReference>
<dbReference type="GO" id="GO:0042773">
    <property type="term" value="P:ATP synthesis coupled electron transport"/>
    <property type="evidence" value="ECO:0007669"/>
    <property type="project" value="TreeGrafter"/>
</dbReference>
<evidence type="ECO:0000313" key="20">
    <source>
        <dbReference type="Proteomes" id="UP000002745"/>
    </source>
</evidence>
<dbReference type="PANTHER" id="PTHR22888">
    <property type="entry name" value="CYTOCHROME C OXIDASE, SUBUNIT II"/>
    <property type="match status" value="1"/>
</dbReference>
<protein>
    <recommendedName>
        <fullName evidence="15">Cytochrome c oxidase subunit 2</fullName>
        <ecNumber evidence="15">7.1.1.9</ecNumber>
    </recommendedName>
</protein>
<evidence type="ECO:0000256" key="14">
    <source>
        <dbReference type="RuleBase" id="RU000456"/>
    </source>
</evidence>
<feature type="domain" description="Cytochrome oxidase subunit II transmembrane region profile" evidence="18">
    <location>
        <begin position="45"/>
        <end position="140"/>
    </location>
</feature>
<feature type="transmembrane region" description="Helical" evidence="16">
    <location>
        <begin position="112"/>
        <end position="134"/>
    </location>
</feature>
<dbReference type="GO" id="GO:0004129">
    <property type="term" value="F:cytochrome-c oxidase activity"/>
    <property type="evidence" value="ECO:0007669"/>
    <property type="project" value="UniProtKB-EC"/>
</dbReference>
<evidence type="ECO:0000256" key="10">
    <source>
        <dbReference type="ARBA" id="ARBA00023008"/>
    </source>
</evidence>
<comment type="catalytic activity">
    <reaction evidence="13 15">
        <text>4 Fe(II)-[cytochrome c] + O2 + 8 H(+)(in) = 4 Fe(III)-[cytochrome c] + 2 H2O + 4 H(+)(out)</text>
        <dbReference type="Rhea" id="RHEA:11436"/>
        <dbReference type="Rhea" id="RHEA-COMP:10350"/>
        <dbReference type="Rhea" id="RHEA-COMP:14399"/>
        <dbReference type="ChEBI" id="CHEBI:15377"/>
        <dbReference type="ChEBI" id="CHEBI:15378"/>
        <dbReference type="ChEBI" id="CHEBI:15379"/>
        <dbReference type="ChEBI" id="CHEBI:29033"/>
        <dbReference type="ChEBI" id="CHEBI:29034"/>
        <dbReference type="EC" id="7.1.1.9"/>
    </reaction>
</comment>
<dbReference type="GO" id="GO:0005886">
    <property type="term" value="C:plasma membrane"/>
    <property type="evidence" value="ECO:0007669"/>
    <property type="project" value="UniProtKB-SubCell"/>
</dbReference>
<comment type="similarity">
    <text evidence="2 14">Belongs to the cytochrome c oxidase subunit 2 family.</text>
</comment>
<dbReference type="Gene3D" id="1.10.287.90">
    <property type="match status" value="1"/>
</dbReference>
<evidence type="ECO:0000256" key="8">
    <source>
        <dbReference type="ARBA" id="ARBA00022982"/>
    </source>
</evidence>
<evidence type="ECO:0000256" key="7">
    <source>
        <dbReference type="ARBA" id="ARBA00022967"/>
    </source>
</evidence>
<proteinExistence type="inferred from homology"/>
<dbReference type="InterPro" id="IPR036257">
    <property type="entry name" value="Cyt_c_oxidase_su2_TM_sf"/>
</dbReference>
<evidence type="ECO:0000256" key="15">
    <source>
        <dbReference type="RuleBase" id="RU004024"/>
    </source>
</evidence>
<keyword evidence="8 14" id="KW-0249">Electron transport</keyword>
<dbReference type="GO" id="GO:0005507">
    <property type="term" value="F:copper ion binding"/>
    <property type="evidence" value="ECO:0007669"/>
    <property type="project" value="InterPro"/>
</dbReference>
<keyword evidence="6 15" id="KW-0479">Metal-binding</keyword>
<gene>
    <name evidence="19" type="ordered locus">Hbal_1023</name>
</gene>
<comment type="function">
    <text evidence="12 15">Subunits I and II form the functional core of the enzyme complex. Electrons originating in cytochrome c are transferred via heme a and Cu(A) to the binuclear center formed by heme a3 and Cu(B).</text>
</comment>
<dbReference type="AlphaFoldDB" id="C6XR85"/>
<evidence type="ECO:0000256" key="16">
    <source>
        <dbReference type="SAM" id="Phobius"/>
    </source>
</evidence>
<keyword evidence="20" id="KW-1185">Reference proteome</keyword>
<evidence type="ECO:0000259" key="17">
    <source>
        <dbReference type="PROSITE" id="PS50857"/>
    </source>
</evidence>
<dbReference type="InterPro" id="IPR014222">
    <property type="entry name" value="Cyt_c_oxidase_su2"/>
</dbReference>
<keyword evidence="7" id="KW-1278">Translocase</keyword>
<dbReference type="Proteomes" id="UP000002745">
    <property type="component" value="Chromosome"/>
</dbReference>
<accession>C6XR85</accession>
<sequence length="326" mass="36377">MFDIVLNMREELRETRKAMRLHGLKLGAAIAGALTVGAGAAFANEPVAMALGPQPAASAVAENVTWFHNYVMVIITVITIFVTFLLGWVILKFNAKANPVPAKFSHNTAIEVIWTVAPVLILFAIAIFSFPLLFEQDVEPTKQKLENGEYAEIAPEDWVTIKTYGRQWYWSYFIDTENADGEVEVVEFDARMIAEDDIPSTPGARRNLSTDNPLVLPQGKYIRMNLAASDVIHSWAMPAFRLKTDAVPGRLNQLWFKAEKLGVYYGQCSELCGRDHAFMPIEMRIVPQDQYDQWLSLAANDIDEATTYINQVAPRPAAPVRVASAQ</sequence>
<evidence type="ECO:0000256" key="13">
    <source>
        <dbReference type="ARBA" id="ARBA00047816"/>
    </source>
</evidence>
<evidence type="ECO:0000256" key="12">
    <source>
        <dbReference type="ARBA" id="ARBA00024688"/>
    </source>
</evidence>
<evidence type="ECO:0000256" key="5">
    <source>
        <dbReference type="ARBA" id="ARBA00022692"/>
    </source>
</evidence>
<feature type="domain" description="Cytochrome oxidase subunit II copper A binding" evidence="17">
    <location>
        <begin position="156"/>
        <end position="297"/>
    </location>
</feature>
<reference evidence="20" key="1">
    <citation type="journal article" date="2011" name="J. Bacteriol.">
        <title>Genome sequences of eight morphologically diverse alphaproteobacteria.</title>
        <authorList>
            <consortium name="US DOE Joint Genome Institute"/>
            <person name="Brown P.J."/>
            <person name="Kysela D.T."/>
            <person name="Buechlein A."/>
            <person name="Hemmerich C."/>
            <person name="Brun Y.V."/>
        </authorList>
    </citation>
    <scope>NUCLEOTIDE SEQUENCE [LARGE SCALE GENOMIC DNA]</scope>
    <source>
        <strain evidence="20">ATCC 49814 / DSM 5838 / IFAM 1418</strain>
    </source>
</reference>
<evidence type="ECO:0000256" key="1">
    <source>
        <dbReference type="ARBA" id="ARBA00004141"/>
    </source>
</evidence>
<name>C6XR85_HIRBI</name>
<dbReference type="EC" id="7.1.1.9" evidence="15"/>
<dbReference type="PANTHER" id="PTHR22888:SF9">
    <property type="entry name" value="CYTOCHROME C OXIDASE SUBUNIT 2"/>
    <property type="match status" value="1"/>
</dbReference>
<dbReference type="InterPro" id="IPR034210">
    <property type="entry name" value="CcO_II_C"/>
</dbReference>
<dbReference type="CDD" id="cd13912">
    <property type="entry name" value="CcO_II_C"/>
    <property type="match status" value="1"/>
</dbReference>
<dbReference type="SUPFAM" id="SSF49503">
    <property type="entry name" value="Cupredoxins"/>
    <property type="match status" value="1"/>
</dbReference>
<feature type="transmembrane region" description="Helical" evidence="16">
    <location>
        <begin position="67"/>
        <end position="91"/>
    </location>
</feature>
<dbReference type="PROSITE" id="PS00078">
    <property type="entry name" value="COX2"/>
    <property type="match status" value="1"/>
</dbReference>
<keyword evidence="9 16" id="KW-1133">Transmembrane helix</keyword>
<evidence type="ECO:0000256" key="9">
    <source>
        <dbReference type="ARBA" id="ARBA00022989"/>
    </source>
</evidence>
<dbReference type="PRINTS" id="PR01166">
    <property type="entry name" value="CYCOXIDASEII"/>
</dbReference>
<dbReference type="InterPro" id="IPR002429">
    <property type="entry name" value="CcO_II-like_C"/>
</dbReference>
<evidence type="ECO:0000256" key="6">
    <source>
        <dbReference type="ARBA" id="ARBA00022723"/>
    </source>
</evidence>
<dbReference type="InterPro" id="IPR001505">
    <property type="entry name" value="Copper_CuA"/>
</dbReference>
<dbReference type="NCBIfam" id="TIGR02866">
    <property type="entry name" value="CoxB"/>
    <property type="match status" value="1"/>
</dbReference>
<dbReference type="InterPro" id="IPR045187">
    <property type="entry name" value="CcO_II"/>
</dbReference>
<organism evidence="19 20">
    <name type="scientific">Hirschia baltica (strain ATCC 49814 / DSM 5838 / IFAM 1418)</name>
    <dbReference type="NCBI Taxonomy" id="582402"/>
    <lineage>
        <taxon>Bacteria</taxon>
        <taxon>Pseudomonadati</taxon>
        <taxon>Pseudomonadota</taxon>
        <taxon>Alphaproteobacteria</taxon>
        <taxon>Hyphomonadales</taxon>
        <taxon>Hyphomonadaceae</taxon>
        <taxon>Hirschia</taxon>
    </lineage>
</organism>
<keyword evidence="4 14" id="KW-0679">Respiratory chain</keyword>
<keyword evidence="3 14" id="KW-0813">Transport</keyword>
<dbReference type="EMBL" id="CP001678">
    <property type="protein sequence ID" value="ACT58717.1"/>
    <property type="molecule type" value="Genomic_DNA"/>
</dbReference>
<dbReference type="PROSITE" id="PS50857">
    <property type="entry name" value="COX2_CUA"/>
    <property type="match status" value="1"/>
</dbReference>
<evidence type="ECO:0000256" key="2">
    <source>
        <dbReference type="ARBA" id="ARBA00007866"/>
    </source>
</evidence>
<dbReference type="Gene3D" id="2.60.40.420">
    <property type="entry name" value="Cupredoxins - blue copper proteins"/>
    <property type="match status" value="1"/>
</dbReference>
<dbReference type="HOGENOM" id="CLU_036876_2_0_5"/>